<proteinExistence type="predicted"/>
<dbReference type="GO" id="GO:0016758">
    <property type="term" value="F:hexosyltransferase activity"/>
    <property type="evidence" value="ECO:0007669"/>
    <property type="project" value="TreeGrafter"/>
</dbReference>
<dbReference type="PANTHER" id="PTHR45947:SF3">
    <property type="entry name" value="SULFOQUINOVOSYL TRANSFERASE SQD2"/>
    <property type="match status" value="1"/>
</dbReference>
<dbReference type="Pfam" id="PF00534">
    <property type="entry name" value="Glycos_transf_1"/>
    <property type="match status" value="1"/>
</dbReference>
<feature type="domain" description="Glycosyl transferase family 1" evidence="1">
    <location>
        <begin position="201"/>
        <end position="358"/>
    </location>
</feature>
<sequence>MCQFDTQLTDSEGVKIVIVTESFLPQLNGVTNSVIRVARHQRDLGHDVSIVAPTRPGPEFEGIPVHVVPSIPLVKFAVGIPSLALTNLLDRIGPDILHVASPFALGAQAIAYAQRNSIASVAVYQTDIAGYPHRYGMAVAKPMIDRFVANTHNAATVTLAPTPIARDALTDLGVTNLSVWGRGVDLDGFHPNNRFADDTIAFRQRNAPNGEHIIGYVGRLAAEKQVDRFRELVGVPNTHIVLIGDGPDRARLEAMFPSGSATFLGSLSGHELHTAYAAMDVFVHFGTEETFGQTIQEAQAAGVPVVAPRSGGPIHLIDSGVDGILFDVNSTDSPRIAVQHLVDDAGLRSRMGEAGRRRVLGKSWEAVNDELTHHYDVARARVKRPALA</sequence>
<organism evidence="3">
    <name type="scientific">freshwater metagenome</name>
    <dbReference type="NCBI Taxonomy" id="449393"/>
    <lineage>
        <taxon>unclassified sequences</taxon>
        <taxon>metagenomes</taxon>
        <taxon>ecological metagenomes</taxon>
    </lineage>
</organism>
<dbReference type="InterPro" id="IPR028098">
    <property type="entry name" value="Glyco_trans_4-like_N"/>
</dbReference>
<evidence type="ECO:0000313" key="3">
    <source>
        <dbReference type="EMBL" id="CAB4540926.1"/>
    </source>
</evidence>
<dbReference type="InterPro" id="IPR050194">
    <property type="entry name" value="Glycosyltransferase_grp1"/>
</dbReference>
<dbReference type="Gene3D" id="3.40.50.2000">
    <property type="entry name" value="Glycogen Phosphorylase B"/>
    <property type="match status" value="2"/>
</dbReference>
<evidence type="ECO:0000259" key="1">
    <source>
        <dbReference type="Pfam" id="PF00534"/>
    </source>
</evidence>
<dbReference type="CDD" id="cd03814">
    <property type="entry name" value="GT4-like"/>
    <property type="match status" value="1"/>
</dbReference>
<protein>
    <submittedName>
        <fullName evidence="3">Unannotated protein</fullName>
    </submittedName>
</protein>
<dbReference type="PANTHER" id="PTHR45947">
    <property type="entry name" value="SULFOQUINOVOSYL TRANSFERASE SQD2"/>
    <property type="match status" value="1"/>
</dbReference>
<dbReference type="SUPFAM" id="SSF53756">
    <property type="entry name" value="UDP-Glycosyltransferase/glycogen phosphorylase"/>
    <property type="match status" value="1"/>
</dbReference>
<feature type="domain" description="Glycosyltransferase subfamily 4-like N-terminal" evidence="2">
    <location>
        <begin position="28"/>
        <end position="187"/>
    </location>
</feature>
<dbReference type="InterPro" id="IPR001296">
    <property type="entry name" value="Glyco_trans_1"/>
</dbReference>
<gene>
    <name evidence="3" type="ORF">UFOPK1413_00728</name>
</gene>
<dbReference type="Pfam" id="PF13439">
    <property type="entry name" value="Glyco_transf_4"/>
    <property type="match status" value="1"/>
</dbReference>
<dbReference type="AlphaFoldDB" id="A0A6J6BPL9"/>
<evidence type="ECO:0000259" key="2">
    <source>
        <dbReference type="Pfam" id="PF13439"/>
    </source>
</evidence>
<dbReference type="EMBL" id="CAEZSG010000108">
    <property type="protein sequence ID" value="CAB4540926.1"/>
    <property type="molecule type" value="Genomic_DNA"/>
</dbReference>
<accession>A0A6J6BPL9</accession>
<name>A0A6J6BPL9_9ZZZZ</name>
<reference evidence="3" key="1">
    <citation type="submission" date="2020-05" db="EMBL/GenBank/DDBJ databases">
        <authorList>
            <person name="Chiriac C."/>
            <person name="Salcher M."/>
            <person name="Ghai R."/>
            <person name="Kavagutti S V."/>
        </authorList>
    </citation>
    <scope>NUCLEOTIDE SEQUENCE</scope>
</reference>